<evidence type="ECO:0000256" key="8">
    <source>
        <dbReference type="ARBA" id="ARBA00022692"/>
    </source>
</evidence>
<evidence type="ECO:0000256" key="6">
    <source>
        <dbReference type="ARBA" id="ARBA00022553"/>
    </source>
</evidence>
<evidence type="ECO:0000256" key="1">
    <source>
        <dbReference type="ARBA" id="ARBA00000085"/>
    </source>
</evidence>
<dbReference type="Pfam" id="PF00672">
    <property type="entry name" value="HAMP"/>
    <property type="match status" value="1"/>
</dbReference>
<dbReference type="InterPro" id="IPR036097">
    <property type="entry name" value="HisK_dim/P_sf"/>
</dbReference>
<evidence type="ECO:0000259" key="16">
    <source>
        <dbReference type="PROSITE" id="PS50109"/>
    </source>
</evidence>
<evidence type="ECO:0000313" key="18">
    <source>
        <dbReference type="EMBL" id="AJK48683.1"/>
    </source>
</evidence>
<evidence type="ECO:0000256" key="15">
    <source>
        <dbReference type="SAM" id="Phobius"/>
    </source>
</evidence>
<keyword evidence="14 15" id="KW-0472">Membrane</keyword>
<dbReference type="InterPro" id="IPR005467">
    <property type="entry name" value="His_kinase_dom"/>
</dbReference>
<comment type="catalytic activity">
    <reaction evidence="1">
        <text>ATP + protein L-histidine = ADP + protein N-phospho-L-histidine.</text>
        <dbReference type="EC" id="2.7.13.3"/>
    </reaction>
</comment>
<dbReference type="CDD" id="cd00075">
    <property type="entry name" value="HATPase"/>
    <property type="match status" value="1"/>
</dbReference>
<evidence type="ECO:0000256" key="7">
    <source>
        <dbReference type="ARBA" id="ARBA00022679"/>
    </source>
</evidence>
<dbReference type="GO" id="GO:0000155">
    <property type="term" value="F:phosphorelay sensor kinase activity"/>
    <property type="evidence" value="ECO:0007669"/>
    <property type="project" value="InterPro"/>
</dbReference>
<reference evidence="18 19" key="2">
    <citation type="journal article" date="2016" name="Appl. Microbiol. Biotechnol.">
        <title>Mutations improving production and secretion of extracellular lipase by Burkholderia glumae PG1.</title>
        <authorList>
            <person name="Knapp A."/>
            <person name="Voget S."/>
            <person name="Gao R."/>
            <person name="Zaburannyi N."/>
            <person name="Krysciak D."/>
            <person name="Breuer M."/>
            <person name="Hauer B."/>
            <person name="Streit W.R."/>
            <person name="Muller R."/>
            <person name="Daniel R."/>
            <person name="Jaeger K.E."/>
        </authorList>
    </citation>
    <scope>NUCLEOTIDE SEQUENCE [LARGE SCALE GENOMIC DNA]</scope>
    <source>
        <strain evidence="18 19">PG1</strain>
    </source>
</reference>
<dbReference type="Pfam" id="PF02518">
    <property type="entry name" value="HATPase_c"/>
    <property type="match status" value="1"/>
</dbReference>
<dbReference type="SMART" id="SM00304">
    <property type="entry name" value="HAMP"/>
    <property type="match status" value="1"/>
</dbReference>
<dbReference type="InterPro" id="IPR036890">
    <property type="entry name" value="HATPase_C_sf"/>
</dbReference>
<dbReference type="PANTHER" id="PTHR44936:SF5">
    <property type="entry name" value="SENSOR HISTIDINE KINASE ENVZ"/>
    <property type="match status" value="1"/>
</dbReference>
<evidence type="ECO:0000256" key="3">
    <source>
        <dbReference type="ARBA" id="ARBA00012438"/>
    </source>
</evidence>
<dbReference type="Pfam" id="PF00512">
    <property type="entry name" value="HisKA"/>
    <property type="match status" value="1"/>
</dbReference>
<dbReference type="InterPro" id="IPR003660">
    <property type="entry name" value="HAMP_dom"/>
</dbReference>
<dbReference type="EMBL" id="CP002581">
    <property type="protein sequence ID" value="AJK48683.1"/>
    <property type="molecule type" value="Genomic_DNA"/>
</dbReference>
<dbReference type="AlphaFoldDB" id="A0A0B6RZ53"/>
<evidence type="ECO:0000259" key="17">
    <source>
        <dbReference type="PROSITE" id="PS50885"/>
    </source>
</evidence>
<keyword evidence="13" id="KW-0902">Two-component regulatory system</keyword>
<evidence type="ECO:0000256" key="11">
    <source>
        <dbReference type="ARBA" id="ARBA00022840"/>
    </source>
</evidence>
<keyword evidence="10" id="KW-0418">Kinase</keyword>
<dbReference type="InterPro" id="IPR038421">
    <property type="entry name" value="RisS_PPD_sf"/>
</dbReference>
<feature type="domain" description="HAMP" evidence="17">
    <location>
        <begin position="172"/>
        <end position="224"/>
    </location>
</feature>
<dbReference type="SUPFAM" id="SSF55874">
    <property type="entry name" value="ATPase domain of HSP90 chaperone/DNA topoisomerase II/histidine kinase"/>
    <property type="match status" value="1"/>
</dbReference>
<dbReference type="SMR" id="A0A0B6RZ53"/>
<dbReference type="InterPro" id="IPR050980">
    <property type="entry name" value="2C_sensor_his_kinase"/>
</dbReference>
<evidence type="ECO:0000256" key="13">
    <source>
        <dbReference type="ARBA" id="ARBA00023012"/>
    </source>
</evidence>
<dbReference type="HOGENOM" id="CLU_000445_89_27_4"/>
<accession>A0A0B6RZ53</accession>
<dbReference type="EC" id="2.7.13.3" evidence="3"/>
<dbReference type="CDD" id="cd06225">
    <property type="entry name" value="HAMP"/>
    <property type="match status" value="1"/>
</dbReference>
<keyword evidence="8 15" id="KW-0812">Transmembrane</keyword>
<dbReference type="SMART" id="SM00387">
    <property type="entry name" value="HATPase_c"/>
    <property type="match status" value="1"/>
</dbReference>
<evidence type="ECO:0000256" key="4">
    <source>
        <dbReference type="ARBA" id="ARBA00022475"/>
    </source>
</evidence>
<keyword evidence="7 18" id="KW-0808">Transferase</keyword>
<dbReference type="Gene3D" id="3.30.450.300">
    <property type="entry name" value="Sensor histidine kinase RisS, periplasmic domain"/>
    <property type="match status" value="1"/>
</dbReference>
<gene>
    <name evidence="18" type="primary">envZ1</name>
    <name evidence="18" type="ORF">BGL_2c05990</name>
</gene>
<dbReference type="Gene3D" id="1.10.287.130">
    <property type="match status" value="1"/>
</dbReference>
<evidence type="ECO:0000256" key="12">
    <source>
        <dbReference type="ARBA" id="ARBA00022989"/>
    </source>
</evidence>
<organism evidence="18 19">
    <name type="scientific">Burkholderia plantarii</name>
    <dbReference type="NCBI Taxonomy" id="41899"/>
    <lineage>
        <taxon>Bacteria</taxon>
        <taxon>Pseudomonadati</taxon>
        <taxon>Pseudomonadota</taxon>
        <taxon>Betaproteobacteria</taxon>
        <taxon>Burkholderiales</taxon>
        <taxon>Burkholderiaceae</taxon>
        <taxon>Burkholderia</taxon>
    </lineage>
</organism>
<dbReference type="SUPFAM" id="SSF47384">
    <property type="entry name" value="Homodimeric domain of signal transducing histidine kinase"/>
    <property type="match status" value="1"/>
</dbReference>
<evidence type="ECO:0000256" key="10">
    <source>
        <dbReference type="ARBA" id="ARBA00022777"/>
    </source>
</evidence>
<keyword evidence="12 15" id="KW-1133">Transmembrane helix</keyword>
<feature type="domain" description="Histidine kinase" evidence="16">
    <location>
        <begin position="232"/>
        <end position="430"/>
    </location>
</feature>
<keyword evidence="6" id="KW-0597">Phosphoprotein</keyword>
<dbReference type="Proteomes" id="UP000031838">
    <property type="component" value="Chromosome 2"/>
</dbReference>
<dbReference type="CDD" id="cd00082">
    <property type="entry name" value="HisKA"/>
    <property type="match status" value="1"/>
</dbReference>
<dbReference type="InterPro" id="IPR004358">
    <property type="entry name" value="Sig_transdc_His_kin-like_C"/>
</dbReference>
<evidence type="ECO:0000256" key="9">
    <source>
        <dbReference type="ARBA" id="ARBA00022741"/>
    </source>
</evidence>
<dbReference type="KEGG" id="bgp:BGL_2c05990"/>
<dbReference type="PROSITE" id="PS50109">
    <property type="entry name" value="HIS_KIN"/>
    <property type="match status" value="1"/>
</dbReference>
<dbReference type="PANTHER" id="PTHR44936">
    <property type="entry name" value="SENSOR PROTEIN CREC"/>
    <property type="match status" value="1"/>
</dbReference>
<dbReference type="InterPro" id="IPR003661">
    <property type="entry name" value="HisK_dim/P_dom"/>
</dbReference>
<name>A0A0B6RZ53_BURPL</name>
<dbReference type="GO" id="GO:0005886">
    <property type="term" value="C:plasma membrane"/>
    <property type="evidence" value="ECO:0007669"/>
    <property type="project" value="UniProtKB-SubCell"/>
</dbReference>
<evidence type="ECO:0000256" key="14">
    <source>
        <dbReference type="ARBA" id="ARBA00023136"/>
    </source>
</evidence>
<protein>
    <recommendedName>
        <fullName evidence="3">histidine kinase</fullName>
        <ecNumber evidence="3">2.7.13.3</ecNumber>
    </recommendedName>
</protein>
<keyword evidence="4" id="KW-1003">Cell membrane</keyword>
<comment type="subcellular location">
    <subcellularLocation>
        <location evidence="2">Cell inner membrane</location>
        <topology evidence="2">Multi-pass membrane protein</topology>
    </subcellularLocation>
</comment>
<evidence type="ECO:0000313" key="19">
    <source>
        <dbReference type="Proteomes" id="UP000031838"/>
    </source>
</evidence>
<reference evidence="19" key="1">
    <citation type="submission" date="2011-03" db="EMBL/GenBank/DDBJ databases">
        <authorList>
            <person name="Voget S."/>
            <person name="Streit W.R."/>
            <person name="Jaeger K.E."/>
            <person name="Daniel R."/>
        </authorList>
    </citation>
    <scope>NUCLEOTIDE SEQUENCE [LARGE SCALE GENOMIC DNA]</scope>
    <source>
        <strain evidence="19">PG1</strain>
    </source>
</reference>
<dbReference type="PRINTS" id="PR00344">
    <property type="entry name" value="BCTRLSENSOR"/>
</dbReference>
<dbReference type="GO" id="GO:0005524">
    <property type="term" value="F:ATP binding"/>
    <property type="evidence" value="ECO:0007669"/>
    <property type="project" value="UniProtKB-KW"/>
</dbReference>
<dbReference type="RefSeq" id="WP_042627275.1">
    <property type="nucleotide sequence ID" value="NZ_CP002581.1"/>
</dbReference>
<dbReference type="PROSITE" id="PS50885">
    <property type="entry name" value="HAMP"/>
    <property type="match status" value="1"/>
</dbReference>
<sequence length="441" mass="48246">MSPWPRSLLGRNFLLLVALALASQAAVITVFLTFIQKPRIDDAASLVASQIVVMQKLLAALPEHERSRELLGLNGIPQEAVPFERMRGEPPSGYVLHVFFEGLEARLPPDTTIRWEREGERRFWVRLNVGGRYDWVMWHPGSAVAHVLPWGLICLLLTVATVPVLGAYLMHRPVDAALRRLARAAATVERGEWPDAVPVTGPRELATVAEAFNRMVAVLADLEATRTEMLAGISHDIRTPLTKLRLVVAAPDAFEAAQASAERFIQDIDMIVQQFIDFARGWNDEAVVACDLNELISQLAADYTGLGHSFEASLEPLPPIPVRQISLQRLLMNLMQNAVVYGRTGLAVRTRAEPGWAIVCVEDRGPGVPDAMLPLIMQPFRRGTQDSGKGGTGLGLAIVARIASQHGGRLELSANRPHGLIATVRLPLAPPRASGARLRVP</sequence>
<keyword evidence="5" id="KW-0997">Cell inner membrane</keyword>
<dbReference type="Gene3D" id="3.30.565.10">
    <property type="entry name" value="Histidine kinase-like ATPase, C-terminal domain"/>
    <property type="match status" value="1"/>
</dbReference>
<dbReference type="InterPro" id="IPR003594">
    <property type="entry name" value="HATPase_dom"/>
</dbReference>
<evidence type="ECO:0000256" key="5">
    <source>
        <dbReference type="ARBA" id="ARBA00022519"/>
    </source>
</evidence>
<keyword evidence="9" id="KW-0547">Nucleotide-binding</keyword>
<feature type="transmembrane region" description="Helical" evidence="15">
    <location>
        <begin position="147"/>
        <end position="170"/>
    </location>
</feature>
<keyword evidence="19" id="KW-1185">Reference proteome</keyword>
<keyword evidence="11" id="KW-0067">ATP-binding</keyword>
<evidence type="ECO:0000256" key="2">
    <source>
        <dbReference type="ARBA" id="ARBA00004429"/>
    </source>
</evidence>
<proteinExistence type="predicted"/>